<dbReference type="InterPro" id="IPR042222">
    <property type="entry name" value="Dynein_2_N"/>
</dbReference>
<sequence>MKKLRKIKKDHRRPIEDVPFYKIKHGIDDLPLDPFREFLNEEINKIKQSKSEEFIHDFDLYIAPKGDGLLSTAVGFQLPNIFQEAFPNYIRKDFPDALTSTQKRSYEVTKNLISIYKNKRMQIFHNIIKTRKSLCTKEFFRIYLSPTDATVNKKSLHARKYKTKFHKSFEKQKPLNYQMEYERLRGLRESEEELAKVQAYIDKMIARNMKKMEDEKKRRQMAQKPKECHYSTLQELSNQPRSTEQAPKKRKKVISNEEFLKRLKAKDREQSKYLQALLPTHPDEQKIKIVQDYVERNNEASILFDNNMRQRLLNVFDLISVNLIETYPSKYFKKIIERIDDRNPLWKHIHKFIVNEEKLWPEIKLEVMLMDFLYNPENKIRREVAVMIICLLMDLQEDFRYSMKRSFMRCILQSVTERKRLQLELEPPEFPIVTIKAPVPWKCTVQVAKNRLEEVLMVNHPLLQAIQMLWYNLYHDLLIVDTAKFYKCEIPYHAENITEIINSCCKITRDILVNDWMPRIADLVEAMRDYWRDLVPMNSPHGGRAQILFNCIHALLSLHLQGLIKRSLDHLAETIEVYKDGNLLHVYNPKSRKLKRRPFMTLIVSVVGKHEEECDETSEKDSALYQIEEDDPNILSMELKSEKPIMEERSASFIMNNSGKMIIEPYMEELPDLFKSYFVKILKVGYKIPRLEFYMTQRKDLLGYLHYIHEDHVDMIKLYDKIKKIVQRNQTGPTTYLYPMYRFYFPILANKMKHITESIFSLREIPSLQIFKELMEKFNQLLHGIYYLRDFIPLNLFMLDNRIVNRVLEKLVRDLKNFVTNYFTTLNQVENRRMCDEFEEMSITSGERPSETPEVVALQNYLVVCREEKLFRLKKEDINLNSRLFLWPSELEKVLDLSGARLAVVRENLETALKERRGQFEQYMLMEKKKMDSFRLRDVREVLSLDDLKEKVTTVDALMDTLEKCNREAKAINIDENLLQIDQSFFPMLGEMIEKMKPVEELWHTAYHFESCYEVWYYGKYVGLNSDNIRVEVDEMTKTIYKLTKALTTNPFAKRIAEQIRLKIDKFRVYIPILESICRQGLVDRHWEMISQELGENVNPKAYPSLSTMVDLDIVKIQDKLEEISNAAGKEYDLNLQLINMQDEWKDMTFDVTRYRDSEVYILASLDDVQALLDDHILKAQAMRGSPYIVALGKRAEDWEQKLISMQDILDVWLRVQSTWMYLEPIFGSEDILRQMPTEGRNFKKVDRMFRKIMEHTVYDSHVIQTTDYPDMLQQLRSGFEELEGIQKGLNMYLEKKRLFFARFFFLSNDELLEILAETKDPSRVQPHLKKCFEGINALTFDNNGDIIAIISAEGEVVNLTRKINPASANGLVEKWLKDVESIMIESIKELVFKACETYFLDLRNEWVLKWPGQVVSCVTCMSWTQEAELAIKDDTKEDFLHKCNDQILDLVSLIRGELERGEQYTIEALIVLDVHARDIVSLLITENVQDNNEFNWISQLRYYWRTSPEKQGYVSVCMVTTDVEYGMEYLGNTSRLVITPLTDRCFRTLMGAIKLNLGGAPEGPAGTGKTETCKDLAKAVAKKCVVFNCSDGLDYKALGKFFKGLAQSGSWACFDEFNRIELEVLSVVAQQILTIQRAIQKEAAKFVFEDTTLKLDPTCNIFITMNPGYAGRTELPDNLKVLFRTCAMMVPDYAMIGEITLYSNGFDNARILAQKIVYTYKLCSEQLSSQHHYDYGMRAVKSVLLASAALRREHPHLPEEQIVLRAIIDVNLPKFLQQDIPLFEGIYKDLFPGVMIPEPARDDLNRFLQIKIEEKRLQNTPWFVEKVLQIYEMILVRHGLMVVGDSMGGKTTAYQLLAEVLKEVRNDTKAQLKEFAVNYRIINPKAISMAQLYGSFDPVTHEWSDGVIATTFRDMVYSNTNERQWIVFDGPVDAVWIENLNTVLDDNKKLCLMSGEIIQMTSNMNLLFEPVDLEQASPATVSRCGMIYMEPAQLGWEALHKTFMLQLQDKGLTINYTILYDSLVEWLIPITIETLKSCQHVIPLSSMHMYRMLSTFFMNFLSKHHNYNQMWFQQTFLFCYAWAYGSHLTIEGRKYMEAVLRKILYGGNENLPKPKSFSLNRGQMFPEKLSYMDYRFDENETWWPWLKSEEYQFPPDASVSEIMVPTKENTCISYWANHCVQHEIPLLLVGPTGTGKSVTILNFLKDLPKEKYIMNAMNFSARTSAHQVQDQIMSKLDRRRKGVFGPPALKHCINFIDDLAMPARDAYGSQGPLELIRQLLDHGHWSDLIDTSNIELIDLLFMGAMGLPGGSNYTPKRLYRHMFCLAVDSFEESTLLRIFTSIGEWHFAKGYVETVSRLARNLAAAIIDVYKGATKIYLPTPTKSHYIFSLRDVTRVYQGIVMVPSKKLADQEKLGRLWTHEIYRVFYDRLVDAKDREKLLSLVDASCNNNLRFKLEQAFGNRVLTGEKVSEKHIRDLLFGNYMEPDADPKIYDEVENWPKLEKNMTYYLNEYNTLSNSPMDLVLFRFAIEHISRVSRVLQMQRGHIMLVGLGGSGRKSAVKLAASICDAHLFEIEVTKTYGVNEWREDMKKMLTQAGIDSKPIVFLFGDSQAKEEAFIEDINSLLNTGDLPNLFQSEEKATILEKMQAVAKASGRVIETTPLAMYGMFIERVRESLHVALAFSPIGDSFKKRIRIFPSLVNCCTINWYTTWPEDALQKVAEYFVKSMNLPGSEDTLSISSIGTTASDEDGKTKERKLGILETKLVEMVMIFNTSVVEASDKFYREFSRKNYVTPTSYLEMLRSFKILYKQTFHNITMQRDRYTTGLEKLEFAASQVTVMQKKLQDLQPQLKETSDETEKIMVKIERDTAEAEKKKEVVGADESAANEAAAAAQAIRDDCESDLAEAVPALESALLALDTLKPPDITVVKSMKNPPAAIKLVLEAVCVLKGLKPDRKPDAMGRLIDDYWAASQKMLGDMKFLESLRQFDKDNIPIPIMKKIREVYISDRDFVPEKIKTVSTACEGLCRWIRAMDVYDRVIKIVAPKKIALGSAESDLSAQMEKLNAKKAELQEILDKLQTLNDSFAEKSREKKRLEDEIDNCEKKLVRAEQLIGGLAGEKQRWSENAANLHKSLGNVVGDVLLGSGCIAYLGYFSTEFRSKILREWNRLCLEKRLPCTEKFSLVNILGNPMEIRQWSICGLPSDTFSIENGIIVANSRRWCLMIDPQGQANKWLKSLEKGNDLKVIQQTDANYTKVLASAITNGKPVLLENIGETIDSGFNSILEKNVFNQKGRQMMKFGDGLIEYNDNFRFYITTCMKNPHYLPETAVMVTLLNFMITEQGLREQLLATVVIQERPDLQQKKESLIVESAKNRNALYNAETKILQVLSSSEQNILEDENAINILTSSKALSEDIQAKQIIAISTEVEIDTARQEYIPVAKHSAILFFCITELSNIEPMYQYSLTWFLNLFITSIIKAPASENLEERLVHLNEFFTRSIYENVCRSLFEKDKLVFSLSLCIGILTARGDVDLSHLTYFLTGGVALDNSHPNPAPEWISEKSWNDIVRAGALNELKALHSHVTANSEKWKEFYDLANPEEEKFPEPFDNVTDFIALILLKALRPDKIVNAVKNFIVRHMGKEFVEPPSFNLQASYNDSSRTIPLVFILSPGSDPMDNLLMFAKEYGMVDKCKSISLGQGQGSRAEKLIEDSARLGHWVILQNCHVAESWMSDLERICMDSQNLEATAHSNFRLWITSYPVKTFPVAVLQNSVKMTNEAPKGLRLNMLRSFNSDPLCDDEFYSYSSKHDDKKVWYRGIFSLVFFHAVIQERRNYGPLGFNIPYEFNESDLKISLMQLKMFIQQYGQIPFEGHKYLTGECNYGGRVTDDKDRRLLMSLLDKFYNEDAISVDNYELADSELYQIPMMPDRNNSIEYIMSLPLIPNPEVFGLHANADITKNFNETQCLLQGVYMTQTQLISSSLKVSEDGQDSDIDPVLTLCLDIEKRLPEAFDEAAAIEKYPIEYTNSMNTVLCQELSRFNNLLAYIKVSLNDIRRAISGQIAMIPELEKVHKSMSQGKLPAAWAQKSYPSLKPLGSYINDFLLRLSFFQRWLDEGEPNVYWMSGYFFTQSFLTGVLQNHSRKNNLQIDLLHMKFDVTDYEMEVEHSMEMGVYIKGLFLEGARWNRECHILDESFPKILFDALPVITMTPTIKSQELLDEERKKYDCPIYKTTERRGVLATTGHSSNFVMFIQLSTDKAPNHWINRGTASILSLND</sequence>
<dbReference type="Gene3D" id="1.10.8.710">
    <property type="match status" value="1"/>
</dbReference>
<dbReference type="FunFam" id="3.40.50.300:FF:001145">
    <property type="entry name" value="Putative dynein heavy chain"/>
    <property type="match status" value="1"/>
</dbReference>
<evidence type="ECO:0000313" key="15">
    <source>
        <dbReference type="EMBL" id="CAH1720267.1"/>
    </source>
</evidence>
<keyword evidence="7" id="KW-0243">Dynein</keyword>
<keyword evidence="9" id="KW-0969">Cilium</keyword>
<dbReference type="GO" id="GO:0003341">
    <property type="term" value="P:cilium movement"/>
    <property type="evidence" value="ECO:0007669"/>
    <property type="project" value="UniProtKB-ARBA"/>
</dbReference>
<dbReference type="FunFam" id="3.40.50.300:FF:001328">
    <property type="entry name" value="Dynein heavy chain 6, axonemal"/>
    <property type="match status" value="1"/>
</dbReference>
<evidence type="ECO:0000256" key="2">
    <source>
        <dbReference type="ARBA" id="ARBA00008887"/>
    </source>
</evidence>
<dbReference type="Pfam" id="PF12774">
    <property type="entry name" value="AAA_6"/>
    <property type="match status" value="1"/>
</dbReference>
<dbReference type="GO" id="GO:0045505">
    <property type="term" value="F:dynein intermediate chain binding"/>
    <property type="evidence" value="ECO:0007669"/>
    <property type="project" value="InterPro"/>
</dbReference>
<evidence type="ECO:0000259" key="14">
    <source>
        <dbReference type="SMART" id="SM00382"/>
    </source>
</evidence>
<keyword evidence="8 13" id="KW-0175">Coiled coil</keyword>
<dbReference type="Pfam" id="PF12780">
    <property type="entry name" value="AAA_8"/>
    <property type="match status" value="1"/>
</dbReference>
<keyword evidence="11" id="KW-0206">Cytoskeleton</keyword>
<keyword evidence="10" id="KW-0505">Motor protein</keyword>
<dbReference type="InterPro" id="IPR024317">
    <property type="entry name" value="Dynein_heavy_chain_D4_dom"/>
</dbReference>
<dbReference type="FunFam" id="1.20.1270.280:FF:000001">
    <property type="entry name" value="dynein heavy chain 7, axonemal"/>
    <property type="match status" value="1"/>
</dbReference>
<dbReference type="FunFam" id="3.10.490.20:FF:000009">
    <property type="entry name" value="Dynein heavy chain 4"/>
    <property type="match status" value="1"/>
</dbReference>
<dbReference type="Pfam" id="PF17852">
    <property type="entry name" value="Dynein_AAA_lid"/>
    <property type="match status" value="1"/>
</dbReference>
<dbReference type="SUPFAM" id="SSF52540">
    <property type="entry name" value="P-loop containing nucleoside triphosphate hydrolases"/>
    <property type="match status" value="4"/>
</dbReference>
<dbReference type="FunFam" id="1.20.140.100:FF:000004">
    <property type="entry name" value="Dynein axonemal heavy chain 6"/>
    <property type="match status" value="1"/>
</dbReference>
<dbReference type="GO" id="GO:0005524">
    <property type="term" value="F:ATP binding"/>
    <property type="evidence" value="ECO:0007669"/>
    <property type="project" value="UniProtKB-KW"/>
</dbReference>
<dbReference type="InterPro" id="IPR041466">
    <property type="entry name" value="Dynein_AAA5_ext"/>
</dbReference>
<keyword evidence="6" id="KW-0067">ATP-binding</keyword>
<dbReference type="Gene3D" id="1.10.287.2620">
    <property type="match status" value="1"/>
</dbReference>
<dbReference type="InterPro" id="IPR041228">
    <property type="entry name" value="Dynein_C"/>
</dbReference>
<feature type="coiled-coil region" evidence="13">
    <location>
        <begin position="3054"/>
        <end position="3112"/>
    </location>
</feature>
<dbReference type="GO" id="GO:0030286">
    <property type="term" value="C:dynein complex"/>
    <property type="evidence" value="ECO:0007669"/>
    <property type="project" value="UniProtKB-KW"/>
</dbReference>
<dbReference type="Gene3D" id="3.10.490.20">
    <property type="match status" value="1"/>
</dbReference>
<dbReference type="FunFam" id="1.20.58.1120:FF:000001">
    <property type="entry name" value="dynein heavy chain 2, axonemal"/>
    <property type="match status" value="1"/>
</dbReference>
<dbReference type="GO" id="GO:0008569">
    <property type="term" value="F:minus-end-directed microtubule motor activity"/>
    <property type="evidence" value="ECO:0007669"/>
    <property type="project" value="InterPro"/>
</dbReference>
<dbReference type="GO" id="GO:0005930">
    <property type="term" value="C:axoneme"/>
    <property type="evidence" value="ECO:0007669"/>
    <property type="project" value="UniProtKB-SubCell"/>
</dbReference>
<dbReference type="FunFam" id="1.10.8.1220:FF:000001">
    <property type="entry name" value="Dynein axonemal heavy chain 5"/>
    <property type="match status" value="1"/>
</dbReference>
<reference evidence="15" key="2">
    <citation type="submission" date="2022-10" db="EMBL/GenBank/DDBJ databases">
        <authorList>
            <consortium name="ENA_rothamsted_submissions"/>
            <consortium name="culmorum"/>
            <person name="King R."/>
        </authorList>
    </citation>
    <scope>NUCLEOTIDE SEQUENCE</scope>
</reference>
<gene>
    <name evidence="15" type="ORF">CHIRRI_LOCUS7410</name>
</gene>
<evidence type="ECO:0000256" key="11">
    <source>
        <dbReference type="ARBA" id="ARBA00023212"/>
    </source>
</evidence>
<evidence type="ECO:0000256" key="10">
    <source>
        <dbReference type="ARBA" id="ARBA00023175"/>
    </source>
</evidence>
<dbReference type="InterPro" id="IPR043157">
    <property type="entry name" value="Dynein_AAA1S"/>
</dbReference>
<dbReference type="InterPro" id="IPR004273">
    <property type="entry name" value="Dynein_heavy_D6_P-loop"/>
</dbReference>
<dbReference type="Pfam" id="PF12775">
    <property type="entry name" value="AAA_7"/>
    <property type="match status" value="1"/>
</dbReference>
<dbReference type="Gene3D" id="3.20.180.20">
    <property type="entry name" value="Dynein heavy chain, N-terminal domain 2"/>
    <property type="match status" value="1"/>
</dbReference>
<evidence type="ECO:0000256" key="6">
    <source>
        <dbReference type="ARBA" id="ARBA00022840"/>
    </source>
</evidence>
<feature type="domain" description="AAA+ ATPase" evidence="14">
    <location>
        <begin position="1556"/>
        <end position="1695"/>
    </location>
</feature>
<dbReference type="InterPro" id="IPR043160">
    <property type="entry name" value="Dynein_C_barrel"/>
</dbReference>
<accession>A0A9P0NH79</accession>
<dbReference type="InterPro" id="IPR003593">
    <property type="entry name" value="AAA+_ATPase"/>
</dbReference>
<keyword evidence="4" id="KW-0493">Microtubule</keyword>
<dbReference type="FunFam" id="3.40.50.300:FF:000362">
    <property type="entry name" value="Dynein, axonemal, heavy chain 6"/>
    <property type="match status" value="1"/>
</dbReference>
<dbReference type="FunFam" id="1.10.8.720:FF:000001">
    <property type="entry name" value="dynein heavy chain 7, axonemal"/>
    <property type="match status" value="1"/>
</dbReference>
<comment type="similarity">
    <text evidence="2">Belongs to the dynein heavy chain family.</text>
</comment>
<dbReference type="GO" id="GO:0005874">
    <property type="term" value="C:microtubule"/>
    <property type="evidence" value="ECO:0007669"/>
    <property type="project" value="UniProtKB-KW"/>
</dbReference>
<dbReference type="InterPro" id="IPR035706">
    <property type="entry name" value="AAA_9"/>
</dbReference>
<dbReference type="InterPro" id="IPR013602">
    <property type="entry name" value="Dynein_heavy_linker"/>
</dbReference>
<evidence type="ECO:0000256" key="3">
    <source>
        <dbReference type="ARBA" id="ARBA00022490"/>
    </source>
</evidence>
<dbReference type="PANTHER" id="PTHR22878:SF71">
    <property type="entry name" value="DYNEIN, AXONEMAL, HEAVY CHAIN 3"/>
    <property type="match status" value="1"/>
</dbReference>
<dbReference type="InterPro" id="IPR041658">
    <property type="entry name" value="AAA_lid_11"/>
</dbReference>
<dbReference type="InterPro" id="IPR035699">
    <property type="entry name" value="AAA_6"/>
</dbReference>
<dbReference type="Pfam" id="PF12777">
    <property type="entry name" value="MT"/>
    <property type="match status" value="1"/>
</dbReference>
<comment type="subcellular location">
    <subcellularLocation>
        <location evidence="1">Cytoplasm</location>
        <location evidence="1">Cytoskeleton</location>
        <location evidence="1">Cilium axoneme</location>
    </subcellularLocation>
</comment>
<dbReference type="InterPro" id="IPR024743">
    <property type="entry name" value="Dynein_HC_stalk"/>
</dbReference>
<dbReference type="CDD" id="cd00009">
    <property type="entry name" value="AAA"/>
    <property type="match status" value="1"/>
</dbReference>
<dbReference type="InterPro" id="IPR054354">
    <property type="entry name" value="DYNC2H1-like_lid"/>
</dbReference>
<evidence type="ECO:0000256" key="12">
    <source>
        <dbReference type="ARBA" id="ARBA00023273"/>
    </source>
</evidence>
<protein>
    <recommendedName>
        <fullName evidence="14">AAA+ ATPase domain-containing protein</fullName>
    </recommendedName>
</protein>
<dbReference type="Gene3D" id="1.10.8.1220">
    <property type="match status" value="1"/>
</dbReference>
<dbReference type="Pfam" id="PF18198">
    <property type="entry name" value="AAA_lid_11"/>
    <property type="match status" value="1"/>
</dbReference>
<dbReference type="Gene3D" id="6.10.140.1060">
    <property type="match status" value="1"/>
</dbReference>
<dbReference type="FunFam" id="1.20.920.30:FF:000002">
    <property type="entry name" value="Dynein axonemal heavy chain 3"/>
    <property type="match status" value="1"/>
</dbReference>
<dbReference type="Pfam" id="PF22597">
    <property type="entry name" value="DYN_lid"/>
    <property type="match status" value="1"/>
</dbReference>
<dbReference type="Pfam" id="PF08393">
    <property type="entry name" value="DHC_N2"/>
    <property type="match status" value="1"/>
</dbReference>
<dbReference type="Gene3D" id="1.20.920.20">
    <property type="match status" value="1"/>
</dbReference>
<dbReference type="Gene3D" id="1.20.920.30">
    <property type="match status" value="1"/>
</dbReference>
<dbReference type="Pfam" id="PF03028">
    <property type="entry name" value="Dynein_heavy"/>
    <property type="match status" value="1"/>
</dbReference>
<dbReference type="InterPro" id="IPR027417">
    <property type="entry name" value="P-loop_NTPase"/>
</dbReference>
<evidence type="ECO:0000256" key="8">
    <source>
        <dbReference type="ARBA" id="ARBA00023054"/>
    </source>
</evidence>
<feature type="domain" description="AAA+ ATPase" evidence="14">
    <location>
        <begin position="2183"/>
        <end position="2312"/>
    </location>
</feature>
<dbReference type="Gene3D" id="1.20.58.1120">
    <property type="match status" value="1"/>
</dbReference>
<dbReference type="EMBL" id="OU895878">
    <property type="protein sequence ID" value="CAH1720267.1"/>
    <property type="molecule type" value="Genomic_DNA"/>
</dbReference>
<keyword evidence="12" id="KW-0966">Cell projection</keyword>
<evidence type="ECO:0000256" key="4">
    <source>
        <dbReference type="ARBA" id="ARBA00022701"/>
    </source>
</evidence>
<evidence type="ECO:0000313" key="16">
    <source>
        <dbReference type="Proteomes" id="UP001153620"/>
    </source>
</evidence>
<dbReference type="Pfam" id="PF18199">
    <property type="entry name" value="Dynein_C"/>
    <property type="match status" value="1"/>
</dbReference>
<organism evidence="15 16">
    <name type="scientific">Chironomus riparius</name>
    <dbReference type="NCBI Taxonomy" id="315576"/>
    <lineage>
        <taxon>Eukaryota</taxon>
        <taxon>Metazoa</taxon>
        <taxon>Ecdysozoa</taxon>
        <taxon>Arthropoda</taxon>
        <taxon>Hexapoda</taxon>
        <taxon>Insecta</taxon>
        <taxon>Pterygota</taxon>
        <taxon>Neoptera</taxon>
        <taxon>Endopterygota</taxon>
        <taxon>Diptera</taxon>
        <taxon>Nematocera</taxon>
        <taxon>Chironomoidea</taxon>
        <taxon>Chironomidae</taxon>
        <taxon>Chironominae</taxon>
        <taxon>Chironomus</taxon>
    </lineage>
</organism>
<dbReference type="Gene3D" id="1.20.140.100">
    <property type="entry name" value="Dynein heavy chain, N-terminal domain 2"/>
    <property type="match status" value="1"/>
</dbReference>
<dbReference type="Gene3D" id="1.10.8.720">
    <property type="entry name" value="Region D6 of dynein motor"/>
    <property type="match status" value="1"/>
</dbReference>
<evidence type="ECO:0000256" key="9">
    <source>
        <dbReference type="ARBA" id="ARBA00023069"/>
    </source>
</evidence>
<dbReference type="FunFam" id="1.20.920.20:FF:000006">
    <property type="entry name" value="Dynein, axonemal, heavy chain 6"/>
    <property type="match status" value="1"/>
</dbReference>
<name>A0A9P0NH79_9DIPT</name>
<dbReference type="OrthoDB" id="1726137at2759"/>
<keyword evidence="5" id="KW-0547">Nucleotide-binding</keyword>
<reference evidence="15" key="1">
    <citation type="submission" date="2022-01" db="EMBL/GenBank/DDBJ databases">
        <authorList>
            <person name="King R."/>
        </authorList>
    </citation>
    <scope>NUCLEOTIDE SEQUENCE</scope>
</reference>
<evidence type="ECO:0000256" key="5">
    <source>
        <dbReference type="ARBA" id="ARBA00022741"/>
    </source>
</evidence>
<dbReference type="Gene3D" id="1.20.1270.280">
    <property type="match status" value="1"/>
</dbReference>
<dbReference type="Proteomes" id="UP001153620">
    <property type="component" value="Chromosome 2"/>
</dbReference>
<keyword evidence="3" id="KW-0963">Cytoplasm</keyword>
<dbReference type="InterPro" id="IPR042228">
    <property type="entry name" value="Dynein_linker_3"/>
</dbReference>
<dbReference type="FunFam" id="3.40.50.300:FF:000044">
    <property type="entry name" value="Dynein heavy chain 5, axonemal"/>
    <property type="match status" value="1"/>
</dbReference>
<proteinExistence type="inferred from homology"/>
<dbReference type="InterPro" id="IPR026983">
    <property type="entry name" value="DHC"/>
</dbReference>
<evidence type="ECO:0000256" key="1">
    <source>
        <dbReference type="ARBA" id="ARBA00004430"/>
    </source>
</evidence>
<evidence type="ECO:0000256" key="13">
    <source>
        <dbReference type="SAM" id="Coils"/>
    </source>
</evidence>
<dbReference type="SMART" id="SM00382">
    <property type="entry name" value="AAA"/>
    <property type="match status" value="2"/>
</dbReference>
<dbReference type="Gene3D" id="3.40.50.300">
    <property type="entry name" value="P-loop containing nucleotide triphosphate hydrolases"/>
    <property type="match status" value="5"/>
</dbReference>
<dbReference type="GO" id="GO:0051959">
    <property type="term" value="F:dynein light intermediate chain binding"/>
    <property type="evidence" value="ECO:0007669"/>
    <property type="project" value="InterPro"/>
</dbReference>
<evidence type="ECO:0000256" key="7">
    <source>
        <dbReference type="ARBA" id="ARBA00023017"/>
    </source>
</evidence>
<dbReference type="FunFam" id="3.40.50.300:FF:002141">
    <property type="entry name" value="Dynein heavy chain"/>
    <property type="match status" value="1"/>
</dbReference>
<dbReference type="PANTHER" id="PTHR22878">
    <property type="entry name" value="DYNEIN HEAVY CHAIN 6, AXONEMAL-LIKE-RELATED"/>
    <property type="match status" value="1"/>
</dbReference>
<keyword evidence="16" id="KW-1185">Reference proteome</keyword>
<dbReference type="InterPro" id="IPR042219">
    <property type="entry name" value="AAA_lid_11_sf"/>
</dbReference>
<dbReference type="Pfam" id="PF12781">
    <property type="entry name" value="AAA_9"/>
    <property type="match status" value="1"/>
</dbReference>
<dbReference type="FunFam" id="1.10.8.710:FF:000004">
    <property type="entry name" value="Dynein axonemal heavy chain 6"/>
    <property type="match status" value="1"/>
</dbReference>
<dbReference type="FunFam" id="3.20.180.20:FF:000003">
    <property type="entry name" value="Dynein heavy chain 12, axonemal"/>
    <property type="match status" value="1"/>
</dbReference>